<evidence type="ECO:0000256" key="1">
    <source>
        <dbReference type="SAM" id="Phobius"/>
    </source>
</evidence>
<feature type="transmembrane region" description="Helical" evidence="1">
    <location>
        <begin position="30"/>
        <end position="51"/>
    </location>
</feature>
<keyword evidence="3" id="KW-1185">Reference proteome</keyword>
<reference evidence="2 3" key="1">
    <citation type="submission" date="2015-02" db="EMBL/GenBank/DDBJ databases">
        <authorList>
            <person name="Ju K.-S."/>
            <person name="Doroghazi J.R."/>
            <person name="Metcalf W."/>
        </authorList>
    </citation>
    <scope>NUCLEOTIDE SEQUENCE [LARGE SCALE GENOMIC DNA]</scope>
    <source>
        <strain evidence="2 3">NRRL B-16140</strain>
    </source>
</reference>
<comment type="caution">
    <text evidence="2">The sequence shown here is derived from an EMBL/GenBank/DDBJ whole genome shotgun (WGS) entry which is preliminary data.</text>
</comment>
<dbReference type="EMBL" id="JYJG01000054">
    <property type="protein sequence ID" value="KJK50685.1"/>
    <property type="molecule type" value="Genomic_DNA"/>
</dbReference>
<dbReference type="PATRIC" id="fig|68170.10.peg.354"/>
<gene>
    <name evidence="2" type="ORF">UK23_09855</name>
</gene>
<keyword evidence="1" id="KW-0472">Membrane</keyword>
<accession>A0A0F0H598</accession>
<proteinExistence type="predicted"/>
<sequence length="201" mass="20694">MWSGDHVMSEQWVPVEHRFLGLDRRTFRPALIALAVALVLAYGLPALNVAIPWHNEIKAGAVLDLGNGATAVPPVGWQLENGTLTGASPTSLQVDLATGGATIGLRGASFTGSADAFLDQVLRSQGSQGVAAGRGTVTTDGGLVGVAQSSSSPSGDGVQVAFKMSGDVALLVRVRTAPGQFERYQDTVSAMLRSITPGAGR</sequence>
<dbReference type="OrthoDB" id="5117676at2"/>
<evidence type="ECO:0000313" key="3">
    <source>
        <dbReference type="Proteomes" id="UP000033393"/>
    </source>
</evidence>
<evidence type="ECO:0000313" key="2">
    <source>
        <dbReference type="EMBL" id="KJK50685.1"/>
    </source>
</evidence>
<dbReference type="Proteomes" id="UP000033393">
    <property type="component" value="Unassembled WGS sequence"/>
</dbReference>
<organism evidence="2 3">
    <name type="scientific">Lentzea aerocolonigenes</name>
    <name type="common">Lechevalieria aerocolonigenes</name>
    <name type="synonym">Saccharothrix aerocolonigenes</name>
    <dbReference type="NCBI Taxonomy" id="68170"/>
    <lineage>
        <taxon>Bacteria</taxon>
        <taxon>Bacillati</taxon>
        <taxon>Actinomycetota</taxon>
        <taxon>Actinomycetes</taxon>
        <taxon>Pseudonocardiales</taxon>
        <taxon>Pseudonocardiaceae</taxon>
        <taxon>Lentzea</taxon>
    </lineage>
</organism>
<name>A0A0F0H598_LENAE</name>
<keyword evidence="1" id="KW-0812">Transmembrane</keyword>
<keyword evidence="1" id="KW-1133">Transmembrane helix</keyword>
<dbReference type="AlphaFoldDB" id="A0A0F0H598"/>
<protein>
    <submittedName>
        <fullName evidence="2">Uncharacterized protein</fullName>
    </submittedName>
</protein>